<name>A0A7X0RN00_9BACL</name>
<feature type="domain" description="Phage tail fibre protein N-terminal" evidence="1">
    <location>
        <begin position="8"/>
        <end position="153"/>
    </location>
</feature>
<dbReference type="CDD" id="cd19958">
    <property type="entry name" value="pyocin_knob"/>
    <property type="match status" value="2"/>
</dbReference>
<dbReference type="AlphaFoldDB" id="A0A7X0RN00"/>
<keyword evidence="3" id="KW-1185">Reference proteome</keyword>
<dbReference type="EMBL" id="JACJVP010000008">
    <property type="protein sequence ID" value="MBB6670514.1"/>
    <property type="molecule type" value="Genomic_DNA"/>
</dbReference>
<dbReference type="InterPro" id="IPR022225">
    <property type="entry name" value="Phage_tail_fibre_N"/>
</dbReference>
<comment type="caution">
    <text evidence="2">The sequence shown here is derived from an EMBL/GenBank/DDBJ whole genome shotgun (WGS) entry which is preliminary data.</text>
</comment>
<sequence length="696" mass="72407">MAVFNGMTLTNKGLVLQGKAQAGATLHYTRYAVGDGSLTGQAIPALNGLISPRLSLPINRLRTQPPNKAIVGTVLNNSSVTTGFFMREIGLFANDPDIGEILYAYANAGATADYIAPSGGADVIERTIDSVVVVGTASNITATIDESLVFARQAELEAHKTAASLDHPDESVTTAKLAAKSVNQAKIADKAVGATQLADGAATDTVIGNRTADPNTTAAYGLSGSVTALFSWILKYFKAITGKSNPFDTPDITLASAKAHVDAIAPHSGHAVTVRKINTSAGLQGGGDLSADRTLSIADDGVTDAKFGNRMIDDTVTATVDADTPTRLWSKLAFLIKAITGKANWFTPPKITLEAASASLDTLSSKKEDRANKNQPGGYAGLDALGQLPSSVFGSNTNAATLGGRPTSAFGQNFDVQTADLNTLVQSGFYRLGGNNANAPVGVQYGQLLVIHGSGDTVTQIVTGYNSDNIFWRSGNPPAAGGVGNWNVWRRVWHSGIQGNGSGVDVDTVDGYHAATGSTASTVAARDAAGGITAYGFTSTRNDGAAPIIVNSQGWVGNLNADMVDGLHASNIARYGGGVTSTTLNSQNADTGMYNISDGSTIGLTADWYHVIHMRHVSNDGYAGQLAIRYFGAGEMYFRSANGTTWGAWKKVVTEGGSSVLVAAQAGYNARYVRNTFMSTGDPSGGQPGDIWIKYQ</sequence>
<evidence type="ECO:0000259" key="1">
    <source>
        <dbReference type="Pfam" id="PF12571"/>
    </source>
</evidence>
<evidence type="ECO:0000313" key="3">
    <source>
        <dbReference type="Proteomes" id="UP000547209"/>
    </source>
</evidence>
<proteinExistence type="predicted"/>
<evidence type="ECO:0000313" key="2">
    <source>
        <dbReference type="EMBL" id="MBB6670514.1"/>
    </source>
</evidence>
<gene>
    <name evidence="2" type="ORF">H7C19_07410</name>
</gene>
<organism evidence="2 3">
    <name type="scientific">Cohnella nanjingensis</name>
    <dbReference type="NCBI Taxonomy" id="1387779"/>
    <lineage>
        <taxon>Bacteria</taxon>
        <taxon>Bacillati</taxon>
        <taxon>Bacillota</taxon>
        <taxon>Bacilli</taxon>
        <taxon>Bacillales</taxon>
        <taxon>Paenibacillaceae</taxon>
        <taxon>Cohnella</taxon>
    </lineage>
</organism>
<protein>
    <submittedName>
        <fullName evidence="2">Phage tail protein</fullName>
    </submittedName>
</protein>
<reference evidence="2 3" key="1">
    <citation type="submission" date="2020-08" db="EMBL/GenBank/DDBJ databases">
        <title>Cohnella phylogeny.</title>
        <authorList>
            <person name="Dunlap C."/>
        </authorList>
    </citation>
    <scope>NUCLEOTIDE SEQUENCE [LARGE SCALE GENOMIC DNA]</scope>
    <source>
        <strain evidence="2 3">DSM 28246</strain>
    </source>
</reference>
<dbReference type="RefSeq" id="WP_185141956.1">
    <property type="nucleotide sequence ID" value="NZ_JACJVP010000008.1"/>
</dbReference>
<accession>A0A7X0RN00</accession>
<dbReference type="Pfam" id="PF12571">
    <property type="entry name" value="Phage_tail_fib"/>
    <property type="match status" value="1"/>
</dbReference>
<dbReference type="Proteomes" id="UP000547209">
    <property type="component" value="Unassembled WGS sequence"/>
</dbReference>